<dbReference type="SUPFAM" id="SSF51621">
    <property type="entry name" value="Phosphoenolpyruvate/pyruvate domain"/>
    <property type="match status" value="1"/>
</dbReference>
<dbReference type="EMBL" id="CP130319">
    <property type="protein sequence ID" value="WNR45424.1"/>
    <property type="molecule type" value="Genomic_DNA"/>
</dbReference>
<keyword evidence="3 5" id="KW-0460">Magnesium</keyword>
<protein>
    <submittedName>
        <fullName evidence="7">CoA ester lyase</fullName>
    </submittedName>
</protein>
<dbReference type="Gene3D" id="3.20.20.60">
    <property type="entry name" value="Phosphoenolpyruvate-binding domains"/>
    <property type="match status" value="1"/>
</dbReference>
<evidence type="ECO:0000313" key="8">
    <source>
        <dbReference type="Proteomes" id="UP001304650"/>
    </source>
</evidence>
<evidence type="ECO:0000256" key="1">
    <source>
        <dbReference type="ARBA" id="ARBA00001946"/>
    </source>
</evidence>
<sequence length="302" mass="34014">METKFVRNRVEKIRRSTLIVPGNVERFMGKAITRGADTVQFDLEDSVPYEQKDIGRQMVREALNTLAQNATQINVRLNNEPDMWEKDVACCVAPRLHSVTIPKVEDITIIREVEAKLTDLERERGLSVGHTEISILIESALGLSRLPELLGASDRISTVTLGNEDFCLDLGIEASPTGEELFPYYAQVVLQARIHQVMPLGFVSSIADFRNLDNFRRLAEKSKQLGFMGSSCIHPDQVAILNEVYTPRQEDIEKAMGIVQAYEEAQQQGRSSCSYMGKMIDPPVYLRAQFLLKRNTILVGKE</sequence>
<accession>A0AA96RLH6</accession>
<feature type="binding site" evidence="5">
    <location>
        <position position="165"/>
    </location>
    <ligand>
        <name>Mg(2+)</name>
        <dbReference type="ChEBI" id="CHEBI:18420"/>
    </ligand>
</feature>
<reference evidence="7" key="1">
    <citation type="submission" date="2022-02" db="EMBL/GenBank/DDBJ databases">
        <title>Paenibacillus sp. MBLB1832 Whole Genome Shotgun Sequencing.</title>
        <authorList>
            <person name="Hwang C.Y."/>
            <person name="Cho E.-S."/>
            <person name="Seo M.-J."/>
        </authorList>
    </citation>
    <scope>NUCLEOTIDE SEQUENCE</scope>
    <source>
        <strain evidence="7">MBLB1832</strain>
    </source>
</reference>
<evidence type="ECO:0000313" key="7">
    <source>
        <dbReference type="EMBL" id="WNR45424.1"/>
    </source>
</evidence>
<dbReference type="KEGG" id="proo:MJB10_04630"/>
<comment type="cofactor">
    <cofactor evidence="1">
        <name>Mg(2+)</name>
        <dbReference type="ChEBI" id="CHEBI:18420"/>
    </cofactor>
</comment>
<keyword evidence="8" id="KW-1185">Reference proteome</keyword>
<dbReference type="RefSeq" id="WP_314802159.1">
    <property type="nucleotide sequence ID" value="NZ_CP130319.1"/>
</dbReference>
<dbReference type="InterPro" id="IPR015813">
    <property type="entry name" value="Pyrv/PenolPyrv_kinase-like_dom"/>
</dbReference>
<dbReference type="PIRSF" id="PIRSF015582">
    <property type="entry name" value="Cit_lyase_B"/>
    <property type="match status" value="1"/>
</dbReference>
<keyword evidence="7" id="KW-0456">Lyase</keyword>
<dbReference type="AlphaFoldDB" id="A0AA96RLH6"/>
<dbReference type="Pfam" id="PF03328">
    <property type="entry name" value="HpcH_HpaI"/>
    <property type="match status" value="1"/>
</dbReference>
<evidence type="ECO:0000259" key="6">
    <source>
        <dbReference type="Pfam" id="PF03328"/>
    </source>
</evidence>
<evidence type="ECO:0000256" key="2">
    <source>
        <dbReference type="ARBA" id="ARBA00022723"/>
    </source>
</evidence>
<evidence type="ECO:0000256" key="5">
    <source>
        <dbReference type="PIRSR" id="PIRSR015582-2"/>
    </source>
</evidence>
<feature type="domain" description="HpcH/HpaI aldolase/citrate lyase" evidence="6">
    <location>
        <begin position="15"/>
        <end position="235"/>
    </location>
</feature>
<dbReference type="InterPro" id="IPR040442">
    <property type="entry name" value="Pyrv_kinase-like_dom_sf"/>
</dbReference>
<dbReference type="GO" id="GO:0016829">
    <property type="term" value="F:lyase activity"/>
    <property type="evidence" value="ECO:0007669"/>
    <property type="project" value="UniProtKB-KW"/>
</dbReference>
<feature type="binding site" evidence="4">
    <location>
        <position position="138"/>
    </location>
    <ligand>
        <name>substrate</name>
    </ligand>
</feature>
<evidence type="ECO:0000256" key="3">
    <source>
        <dbReference type="ARBA" id="ARBA00022842"/>
    </source>
</evidence>
<feature type="binding site" evidence="4">
    <location>
        <position position="76"/>
    </location>
    <ligand>
        <name>substrate</name>
    </ligand>
</feature>
<name>A0AA96RLH6_9BACL</name>
<dbReference type="GO" id="GO:0000287">
    <property type="term" value="F:magnesium ion binding"/>
    <property type="evidence" value="ECO:0007669"/>
    <property type="project" value="TreeGrafter"/>
</dbReference>
<proteinExistence type="predicted"/>
<organism evidence="7 8">
    <name type="scientific">Paenibacillus roseopurpureus</name>
    <dbReference type="NCBI Taxonomy" id="2918901"/>
    <lineage>
        <taxon>Bacteria</taxon>
        <taxon>Bacillati</taxon>
        <taxon>Bacillota</taxon>
        <taxon>Bacilli</taxon>
        <taxon>Bacillales</taxon>
        <taxon>Paenibacillaceae</taxon>
        <taxon>Paenibacillus</taxon>
    </lineage>
</organism>
<gene>
    <name evidence="7" type="ORF">MJB10_04630</name>
</gene>
<dbReference type="PANTHER" id="PTHR32308:SF0">
    <property type="entry name" value="HPCH_HPAI ALDOLASE_CITRATE LYASE DOMAIN-CONTAINING PROTEIN"/>
    <property type="match status" value="1"/>
</dbReference>
<feature type="binding site" evidence="5">
    <location>
        <position position="138"/>
    </location>
    <ligand>
        <name>Mg(2+)</name>
        <dbReference type="ChEBI" id="CHEBI:18420"/>
    </ligand>
</feature>
<evidence type="ECO:0000256" key="4">
    <source>
        <dbReference type="PIRSR" id="PIRSR015582-1"/>
    </source>
</evidence>
<dbReference type="Proteomes" id="UP001304650">
    <property type="component" value="Chromosome"/>
</dbReference>
<dbReference type="GO" id="GO:0006107">
    <property type="term" value="P:oxaloacetate metabolic process"/>
    <property type="evidence" value="ECO:0007669"/>
    <property type="project" value="TreeGrafter"/>
</dbReference>
<dbReference type="InterPro" id="IPR011206">
    <property type="entry name" value="Citrate_lyase_beta/mcl1/mcl2"/>
</dbReference>
<dbReference type="InterPro" id="IPR005000">
    <property type="entry name" value="Aldolase/citrate-lyase_domain"/>
</dbReference>
<dbReference type="PANTHER" id="PTHR32308">
    <property type="entry name" value="LYASE BETA SUBUNIT, PUTATIVE (AFU_ORTHOLOGUE AFUA_4G13030)-RELATED"/>
    <property type="match status" value="1"/>
</dbReference>
<keyword evidence="2 5" id="KW-0479">Metal-binding</keyword>